<feature type="region of interest" description="Disordered" evidence="1">
    <location>
        <begin position="1"/>
        <end position="40"/>
    </location>
</feature>
<dbReference type="SUPFAM" id="SSF48452">
    <property type="entry name" value="TPR-like"/>
    <property type="match status" value="1"/>
</dbReference>
<feature type="compositionally biased region" description="Basic and acidic residues" evidence="1">
    <location>
        <begin position="11"/>
        <end position="20"/>
    </location>
</feature>
<dbReference type="Proteomes" id="UP000051952">
    <property type="component" value="Unassembled WGS sequence"/>
</dbReference>
<dbReference type="InterPro" id="IPR011990">
    <property type="entry name" value="TPR-like_helical_dom_sf"/>
</dbReference>
<dbReference type="EMBL" id="CYKH01000279">
    <property type="protein sequence ID" value="CUF26786.1"/>
    <property type="molecule type" value="Genomic_DNA"/>
</dbReference>
<feature type="compositionally biased region" description="Polar residues" evidence="1">
    <location>
        <begin position="1"/>
        <end position="10"/>
    </location>
</feature>
<protein>
    <submittedName>
        <fullName evidence="2">Uncharacterized protein</fullName>
    </submittedName>
</protein>
<reference evidence="3" key="1">
    <citation type="submission" date="2015-09" db="EMBL/GenBank/DDBJ databases">
        <authorList>
            <consortium name="Pathogen Informatics"/>
        </authorList>
    </citation>
    <scope>NUCLEOTIDE SEQUENCE [LARGE SCALE GENOMIC DNA]</scope>
    <source>
        <strain evidence="3">Lake Konstanz</strain>
    </source>
</reference>
<dbReference type="VEuPathDB" id="TriTrypDB:BSAL_60830"/>
<dbReference type="AlphaFoldDB" id="A0A0S4IQI7"/>
<evidence type="ECO:0000313" key="3">
    <source>
        <dbReference type="Proteomes" id="UP000051952"/>
    </source>
</evidence>
<sequence>MSTETVQQNDNDVHQDKLTAAEELPQAPASGQSNGAPLGEASESYRATLDALPRQPPAHALLADENAKDIILRFHLQRSFLKRAVEQCVANGGVYLPPMLVEALRCVLVDDIPPAAVFPQSGQSSTTQEVVSGLQRSVEATTISRQKQELSVMLQNASSSSLAPPRPGSPGHRGGGAMTSLDVTEVSIASHIDLSQHAITHHPSHAASIIREAQAVEEERQLTAAGIVPPPRMSKSDYVAPKKIIDDAFQARRAGDRRREIEILVDYLHRGREGRVSLDTATTMRVLRSVGDAHSALHEHVAAEQYYFDWYMIAEKVGLNSEAARALTMLGDCAHVRGDLKAAEEWLSKARWRITNGQ</sequence>
<proteinExistence type="predicted"/>
<organism evidence="2 3">
    <name type="scientific">Bodo saltans</name>
    <name type="common">Flagellated protozoan</name>
    <dbReference type="NCBI Taxonomy" id="75058"/>
    <lineage>
        <taxon>Eukaryota</taxon>
        <taxon>Discoba</taxon>
        <taxon>Euglenozoa</taxon>
        <taxon>Kinetoplastea</taxon>
        <taxon>Metakinetoplastina</taxon>
        <taxon>Eubodonida</taxon>
        <taxon>Bodonidae</taxon>
        <taxon>Bodo</taxon>
    </lineage>
</organism>
<dbReference type="Gene3D" id="1.25.40.10">
    <property type="entry name" value="Tetratricopeptide repeat domain"/>
    <property type="match status" value="1"/>
</dbReference>
<accession>A0A0S4IQI7</accession>
<evidence type="ECO:0000313" key="2">
    <source>
        <dbReference type="EMBL" id="CUF26786.1"/>
    </source>
</evidence>
<gene>
    <name evidence="2" type="ORF">BSAL_60830</name>
</gene>
<name>A0A0S4IQI7_BODSA</name>
<keyword evidence="3" id="KW-1185">Reference proteome</keyword>
<evidence type="ECO:0000256" key="1">
    <source>
        <dbReference type="SAM" id="MobiDB-lite"/>
    </source>
</evidence>
<feature type="region of interest" description="Disordered" evidence="1">
    <location>
        <begin position="154"/>
        <end position="178"/>
    </location>
</feature>